<comment type="caution">
    <text evidence="3">The sequence shown here is derived from an EMBL/GenBank/DDBJ whole genome shotgun (WGS) entry which is preliminary data.</text>
</comment>
<organism evidence="3 4">
    <name type="scientific">Pseudaquabacterium terrae</name>
    <dbReference type="NCBI Taxonomy" id="2732868"/>
    <lineage>
        <taxon>Bacteria</taxon>
        <taxon>Pseudomonadati</taxon>
        <taxon>Pseudomonadota</taxon>
        <taxon>Betaproteobacteria</taxon>
        <taxon>Burkholderiales</taxon>
        <taxon>Sphaerotilaceae</taxon>
        <taxon>Pseudaquabacterium</taxon>
    </lineage>
</organism>
<evidence type="ECO:0000313" key="3">
    <source>
        <dbReference type="EMBL" id="NRF69906.1"/>
    </source>
</evidence>
<dbReference type="PANTHER" id="PTHR30204">
    <property type="entry name" value="REDOX-CYCLING DRUG-SENSING TRANSCRIPTIONAL ACTIVATOR SOXR"/>
    <property type="match status" value="1"/>
</dbReference>
<evidence type="ECO:0000313" key="4">
    <source>
        <dbReference type="Proteomes" id="UP000737171"/>
    </source>
</evidence>
<dbReference type="InterPro" id="IPR009061">
    <property type="entry name" value="DNA-bd_dom_put_sf"/>
</dbReference>
<evidence type="ECO:0000259" key="2">
    <source>
        <dbReference type="PROSITE" id="PS50937"/>
    </source>
</evidence>
<dbReference type="Gene3D" id="1.10.1660.10">
    <property type="match status" value="1"/>
</dbReference>
<evidence type="ECO:0000256" key="1">
    <source>
        <dbReference type="ARBA" id="ARBA00023125"/>
    </source>
</evidence>
<dbReference type="PANTHER" id="PTHR30204:SF90">
    <property type="entry name" value="HTH-TYPE TRANSCRIPTIONAL ACTIVATOR MTA"/>
    <property type="match status" value="1"/>
</dbReference>
<accession>A0ABX2EMM4</accession>
<protein>
    <submittedName>
        <fullName evidence="3">MerR family transcriptional regulator</fullName>
    </submittedName>
</protein>
<dbReference type="Pfam" id="PF13411">
    <property type="entry name" value="MerR_1"/>
    <property type="match status" value="1"/>
</dbReference>
<dbReference type="PROSITE" id="PS50937">
    <property type="entry name" value="HTH_MERR_2"/>
    <property type="match status" value="1"/>
</dbReference>
<proteinExistence type="predicted"/>
<reference evidence="3 4" key="1">
    <citation type="submission" date="2020-05" db="EMBL/GenBank/DDBJ databases">
        <title>Aquincola sp. isolate from soil.</title>
        <authorList>
            <person name="Han J."/>
            <person name="Kim D.-U."/>
        </authorList>
    </citation>
    <scope>NUCLEOTIDE SEQUENCE [LARGE SCALE GENOMIC DNA]</scope>
    <source>
        <strain evidence="3 4">S2</strain>
    </source>
</reference>
<gene>
    <name evidence="3" type="ORF">HLB44_23145</name>
</gene>
<dbReference type="EMBL" id="JABRWJ010000007">
    <property type="protein sequence ID" value="NRF69906.1"/>
    <property type="molecule type" value="Genomic_DNA"/>
</dbReference>
<sequence>MLLKVGELAKRSGLTVRTLHHYDSIGLLRPSGRSDGGYRLYDRSDVARLHGIQALRALGLPLEDIGQLLDGAPGESGEGGLMRVLGRQLASLQEQIAQATTLRDRLLLVQAKFDAGEEPELDDWLATLQMMTTCSRWFDADEIRRIFANWREVEQQLQHLSAEIRVQMDRGVPADDPVLQPLAQRWMNLMHTWMQGDFGLMDRWGEMFRAEGSLHNRSTIDRPLADYIDAAVNLRLSLYFRYIDKDDLRRIGVVPAAEWRALVGAVKALIDAGVAPADPAAWPVARQWLDLKHRLTGGDAVLGEKLQRAYDAEPLLRAGAAMPPWARAFLVEASAAAPATA</sequence>
<dbReference type="SUPFAM" id="SSF46955">
    <property type="entry name" value="Putative DNA-binding domain"/>
    <property type="match status" value="1"/>
</dbReference>
<dbReference type="Proteomes" id="UP000737171">
    <property type="component" value="Unassembled WGS sequence"/>
</dbReference>
<feature type="domain" description="HTH merR-type" evidence="2">
    <location>
        <begin position="2"/>
        <end position="71"/>
    </location>
</feature>
<name>A0ABX2EMM4_9BURK</name>
<dbReference type="CDD" id="cd04788">
    <property type="entry name" value="HTH_NolA-AlbR"/>
    <property type="match status" value="1"/>
</dbReference>
<dbReference type="InterPro" id="IPR047057">
    <property type="entry name" value="MerR_fam"/>
</dbReference>
<dbReference type="PROSITE" id="PS00552">
    <property type="entry name" value="HTH_MERR_1"/>
    <property type="match status" value="1"/>
</dbReference>
<keyword evidence="4" id="KW-1185">Reference proteome</keyword>
<dbReference type="InterPro" id="IPR000551">
    <property type="entry name" value="MerR-type_HTH_dom"/>
</dbReference>
<dbReference type="RefSeq" id="WP_173127753.1">
    <property type="nucleotide sequence ID" value="NZ_JABRWJ010000007.1"/>
</dbReference>
<dbReference type="PRINTS" id="PR00040">
    <property type="entry name" value="HTHMERR"/>
</dbReference>
<dbReference type="SMART" id="SM00422">
    <property type="entry name" value="HTH_MERR"/>
    <property type="match status" value="1"/>
</dbReference>
<keyword evidence="1" id="KW-0238">DNA-binding</keyword>